<name>A0AAV7Q826_PLEWA</name>
<gene>
    <name evidence="1" type="ORF">NDU88_002767</name>
</gene>
<proteinExistence type="predicted"/>
<sequence length="93" mass="10055">MGSVNNAPCRAVCDVAACDIEPSRGLPWRLGTAKEAEQFQDGSTLQRGSSEEGEICSMQASFLYNDDTYVTLGMFILKTWGDSMGHMDSALLA</sequence>
<dbReference type="EMBL" id="JANPWB010000010">
    <property type="protein sequence ID" value="KAJ1136350.1"/>
    <property type="molecule type" value="Genomic_DNA"/>
</dbReference>
<evidence type="ECO:0000313" key="1">
    <source>
        <dbReference type="EMBL" id="KAJ1136350.1"/>
    </source>
</evidence>
<reference evidence="1" key="1">
    <citation type="journal article" date="2022" name="bioRxiv">
        <title>Sequencing and chromosome-scale assembly of the giantPleurodeles waltlgenome.</title>
        <authorList>
            <person name="Brown T."/>
            <person name="Elewa A."/>
            <person name="Iarovenko S."/>
            <person name="Subramanian E."/>
            <person name="Araus A.J."/>
            <person name="Petzold A."/>
            <person name="Susuki M."/>
            <person name="Suzuki K.-i.T."/>
            <person name="Hayashi T."/>
            <person name="Toyoda A."/>
            <person name="Oliveira C."/>
            <person name="Osipova E."/>
            <person name="Leigh N.D."/>
            <person name="Simon A."/>
            <person name="Yun M.H."/>
        </authorList>
    </citation>
    <scope>NUCLEOTIDE SEQUENCE</scope>
    <source>
        <strain evidence="1">20211129_DDA</strain>
        <tissue evidence="1">Liver</tissue>
    </source>
</reference>
<dbReference type="Proteomes" id="UP001066276">
    <property type="component" value="Chromosome 6"/>
</dbReference>
<organism evidence="1 2">
    <name type="scientific">Pleurodeles waltl</name>
    <name type="common">Iberian ribbed newt</name>
    <dbReference type="NCBI Taxonomy" id="8319"/>
    <lineage>
        <taxon>Eukaryota</taxon>
        <taxon>Metazoa</taxon>
        <taxon>Chordata</taxon>
        <taxon>Craniata</taxon>
        <taxon>Vertebrata</taxon>
        <taxon>Euteleostomi</taxon>
        <taxon>Amphibia</taxon>
        <taxon>Batrachia</taxon>
        <taxon>Caudata</taxon>
        <taxon>Salamandroidea</taxon>
        <taxon>Salamandridae</taxon>
        <taxon>Pleurodelinae</taxon>
        <taxon>Pleurodeles</taxon>
    </lineage>
</organism>
<dbReference type="AlphaFoldDB" id="A0AAV7Q826"/>
<accession>A0AAV7Q826</accession>
<protein>
    <submittedName>
        <fullName evidence="1">Uncharacterized protein</fullName>
    </submittedName>
</protein>
<keyword evidence="2" id="KW-1185">Reference proteome</keyword>
<evidence type="ECO:0000313" key="2">
    <source>
        <dbReference type="Proteomes" id="UP001066276"/>
    </source>
</evidence>
<comment type="caution">
    <text evidence="1">The sequence shown here is derived from an EMBL/GenBank/DDBJ whole genome shotgun (WGS) entry which is preliminary data.</text>
</comment>